<organism evidence="2 3">
    <name type="scientific">Tilletia horrida</name>
    <dbReference type="NCBI Taxonomy" id="155126"/>
    <lineage>
        <taxon>Eukaryota</taxon>
        <taxon>Fungi</taxon>
        <taxon>Dikarya</taxon>
        <taxon>Basidiomycota</taxon>
        <taxon>Ustilaginomycotina</taxon>
        <taxon>Exobasidiomycetes</taxon>
        <taxon>Tilletiales</taxon>
        <taxon>Tilletiaceae</taxon>
        <taxon>Tilletia</taxon>
    </lineage>
</organism>
<dbReference type="CDD" id="cd16492">
    <property type="entry name" value="RING-CH-C4HC3_NFX1-like"/>
    <property type="match status" value="1"/>
</dbReference>
<feature type="region of interest" description="Disordered" evidence="1">
    <location>
        <begin position="393"/>
        <end position="419"/>
    </location>
</feature>
<dbReference type="GO" id="GO:0000122">
    <property type="term" value="P:negative regulation of transcription by RNA polymerase II"/>
    <property type="evidence" value="ECO:0007669"/>
    <property type="project" value="TreeGrafter"/>
</dbReference>
<feature type="compositionally biased region" description="Polar residues" evidence="1">
    <location>
        <begin position="8"/>
        <end position="24"/>
    </location>
</feature>
<dbReference type="EMBL" id="JAPDMZ010000029">
    <property type="protein sequence ID" value="KAK0555265.1"/>
    <property type="molecule type" value="Genomic_DNA"/>
</dbReference>
<dbReference type="Proteomes" id="UP001176517">
    <property type="component" value="Unassembled WGS sequence"/>
</dbReference>
<feature type="region of interest" description="Disordered" evidence="1">
    <location>
        <begin position="1"/>
        <end position="187"/>
    </location>
</feature>
<comment type="caution">
    <text evidence="2">The sequence shown here is derived from an EMBL/GenBank/DDBJ whole genome shotgun (WGS) entry which is preliminary data.</text>
</comment>
<evidence type="ECO:0000313" key="2">
    <source>
        <dbReference type="EMBL" id="KAK0555265.1"/>
    </source>
</evidence>
<evidence type="ECO:0000313" key="3">
    <source>
        <dbReference type="Proteomes" id="UP001176517"/>
    </source>
</evidence>
<dbReference type="InterPro" id="IPR034078">
    <property type="entry name" value="NFX1_fam"/>
</dbReference>
<dbReference type="PANTHER" id="PTHR12360:SF12">
    <property type="entry name" value="TRANSCRIPTIONAL REPRESSOR NF-X1"/>
    <property type="match status" value="1"/>
</dbReference>
<keyword evidence="3" id="KW-1185">Reference proteome</keyword>
<name>A0AAN6JT74_9BASI</name>
<evidence type="ECO:0000256" key="1">
    <source>
        <dbReference type="SAM" id="MobiDB-lite"/>
    </source>
</evidence>
<dbReference type="AlphaFoldDB" id="A0AAN6JT74"/>
<feature type="compositionally biased region" description="Basic and acidic residues" evidence="1">
    <location>
        <begin position="404"/>
        <end position="416"/>
    </location>
</feature>
<protein>
    <submittedName>
        <fullName evidence="2">FKBP12-associated protein</fullName>
    </submittedName>
</protein>
<dbReference type="GO" id="GO:0000981">
    <property type="term" value="F:DNA-binding transcription factor activity, RNA polymerase II-specific"/>
    <property type="evidence" value="ECO:0007669"/>
    <property type="project" value="TreeGrafter"/>
</dbReference>
<dbReference type="GO" id="GO:0000977">
    <property type="term" value="F:RNA polymerase II transcription regulatory region sequence-specific DNA binding"/>
    <property type="evidence" value="ECO:0007669"/>
    <property type="project" value="TreeGrafter"/>
</dbReference>
<feature type="compositionally biased region" description="Low complexity" evidence="1">
    <location>
        <begin position="82"/>
        <end position="101"/>
    </location>
</feature>
<accession>A0AAN6JT74</accession>
<proteinExistence type="predicted"/>
<feature type="compositionally biased region" description="Low complexity" evidence="1">
    <location>
        <begin position="124"/>
        <end position="141"/>
    </location>
</feature>
<gene>
    <name evidence="2" type="primary">FAP1_1</name>
    <name evidence="2" type="ORF">OC846_001778</name>
</gene>
<feature type="compositionally biased region" description="Gly residues" evidence="1">
    <location>
        <begin position="70"/>
        <end position="81"/>
    </location>
</feature>
<reference evidence="2" key="1">
    <citation type="journal article" date="2023" name="PhytoFront">
        <title>Draft Genome Resources of Seven Strains of Tilletia horrida, Causal Agent of Kernel Smut of Rice.</title>
        <authorList>
            <person name="Khanal S."/>
            <person name="Antony Babu S."/>
            <person name="Zhou X.G."/>
        </authorList>
    </citation>
    <scope>NUCLEOTIDE SEQUENCE</scope>
    <source>
        <strain evidence="2">TX6</strain>
    </source>
</reference>
<dbReference type="GO" id="GO:0005634">
    <property type="term" value="C:nucleus"/>
    <property type="evidence" value="ECO:0007669"/>
    <property type="project" value="TreeGrafter"/>
</dbReference>
<dbReference type="PANTHER" id="PTHR12360">
    <property type="entry name" value="NUCLEAR TRANSCRIPTION FACTOR, X-BOX BINDING 1 NFX1"/>
    <property type="match status" value="1"/>
</dbReference>
<sequence>MAAAQVDNRPSNSRADDTPSNTATQQSSSSQIADGPNAPAQTKDRRRSGRGPQNDGAAPAVTRSDQPSGRGRGGQRGGGRGRQQQSNNNNGGESSNQNNGGNSRGNGGRNRGGRGRGRDQANTGSSAPAAGSGSGQPQAQSEADIPAVSARKRNFGGKITTGDDAISSNTTAHGKGKAVAHAAPPPPPQIREYADLRSRLVAELGSGQHECSICYSTLTTRQPCWSCDQCYTVLHLNCTKKWASTSVEQANAQLAMQEDPEMRARRGTWRCPGCQFAREDVPQGYCDVEKAAARTVAVRNRVIQVLVPHAPSRSPNDVIAANTSCPCDARRSIRRVATQRQPCNQVSTPSPAKLRQSSRLIAASLATNPAESHSIAVRMYAQNRAMLDLANLAQSRSPQNATADSRRRTSSVDRRARPSVVSQKTARLTVLRAKPRDESTYVPTLAFPGQDVPMWKGKAGESDILRRRCSDVWEQVRESAALRPSGHRFQMSSWRMPTM</sequence>